<dbReference type="PANTHER" id="PTHR23501:SF109">
    <property type="entry name" value="MAJOR FACILITATOR SUPERFAMILY (MFS) PROFILE DOMAIN-CONTAINING PROTEIN-RELATED"/>
    <property type="match status" value="1"/>
</dbReference>
<dbReference type="PANTHER" id="PTHR23501">
    <property type="entry name" value="MAJOR FACILITATOR SUPERFAMILY"/>
    <property type="match status" value="1"/>
</dbReference>
<keyword evidence="9" id="KW-1185">Reference proteome</keyword>
<sequence>MASTDNVEKTAGQTEYIDQISVHKPVEHVAVHTDTFHISEEALGTNVGPGYWKNWRFLGLILALCLGYNSANLGYVLSSYSLTQINKDIGPSSNLLWVPLAYTLSLSVSFLLVGRFSDIFGRRWFFIIGNAFAIIGTILGGTAKTVNTIVGGNVFNGLGAAIQISFAAAVCELVPNNHRDLWCSLIFASALPTIGFGAPIAAALRTDTALQWRWAFYLGLIVSGLVFTLLFVCYHPPNFHLLHTNRTKWQQIKRLDFVGLFFYVLGLILLLTGLNWGGSAYPWKSAHVIATIVVGTLCIIVFIVYDVYHKGDPLLPMHLFKSRGFAAIIGAASVGSCVYYSMIILWPSQIASLFGGSPIHQALLASMVGNGTQLGQFMAGPMLHWIPYQRGLLFFTCCLLTAMAGAMIAVGPGSVSLGCGLMFTACWCVGVLECIAVVLTPLSCPPEDLGAALGALGSIRSTAATCATAIYVAILNSKLASITPTLVSKAASDNGLPASSLPTLLMDTATGNFTDVPGITPNIVLAVGTATADASARSFRYVWYAVVAFGCLAIIASSLTNNYNEHLTEEVARGRCKIRGQRALLKRSIKRSDGLIG</sequence>
<organism evidence="8 9">
    <name type="scientific">Lophium mytilinum</name>
    <dbReference type="NCBI Taxonomy" id="390894"/>
    <lineage>
        <taxon>Eukaryota</taxon>
        <taxon>Fungi</taxon>
        <taxon>Dikarya</taxon>
        <taxon>Ascomycota</taxon>
        <taxon>Pezizomycotina</taxon>
        <taxon>Dothideomycetes</taxon>
        <taxon>Pleosporomycetidae</taxon>
        <taxon>Mytilinidiales</taxon>
        <taxon>Mytilinidiaceae</taxon>
        <taxon>Lophium</taxon>
    </lineage>
</organism>
<dbReference type="Pfam" id="PF06609">
    <property type="entry name" value="TRI12"/>
    <property type="match status" value="1"/>
</dbReference>
<accession>A0A6A6QNE1</accession>
<evidence type="ECO:0000256" key="6">
    <source>
        <dbReference type="SAM" id="Phobius"/>
    </source>
</evidence>
<proteinExistence type="predicted"/>
<gene>
    <name evidence="8" type="ORF">BU16DRAFT_593974</name>
</gene>
<comment type="subcellular location">
    <subcellularLocation>
        <location evidence="1">Membrane</location>
        <topology evidence="1">Multi-pass membrane protein</topology>
    </subcellularLocation>
</comment>
<dbReference type="CDD" id="cd06179">
    <property type="entry name" value="MFS_TRI12_like"/>
    <property type="match status" value="1"/>
</dbReference>
<keyword evidence="4 6" id="KW-1133">Transmembrane helix</keyword>
<feature type="transmembrane region" description="Helical" evidence="6">
    <location>
        <begin position="325"/>
        <end position="346"/>
    </location>
</feature>
<dbReference type="InterPro" id="IPR005829">
    <property type="entry name" value="Sugar_transporter_CS"/>
</dbReference>
<reference evidence="8" key="1">
    <citation type="journal article" date="2020" name="Stud. Mycol.">
        <title>101 Dothideomycetes genomes: a test case for predicting lifestyles and emergence of pathogens.</title>
        <authorList>
            <person name="Haridas S."/>
            <person name="Albert R."/>
            <person name="Binder M."/>
            <person name="Bloem J."/>
            <person name="Labutti K."/>
            <person name="Salamov A."/>
            <person name="Andreopoulos B."/>
            <person name="Baker S."/>
            <person name="Barry K."/>
            <person name="Bills G."/>
            <person name="Bluhm B."/>
            <person name="Cannon C."/>
            <person name="Castanera R."/>
            <person name="Culley D."/>
            <person name="Daum C."/>
            <person name="Ezra D."/>
            <person name="Gonzalez J."/>
            <person name="Henrissat B."/>
            <person name="Kuo A."/>
            <person name="Liang C."/>
            <person name="Lipzen A."/>
            <person name="Lutzoni F."/>
            <person name="Magnuson J."/>
            <person name="Mondo S."/>
            <person name="Nolan M."/>
            <person name="Ohm R."/>
            <person name="Pangilinan J."/>
            <person name="Park H.-J."/>
            <person name="Ramirez L."/>
            <person name="Alfaro M."/>
            <person name="Sun H."/>
            <person name="Tritt A."/>
            <person name="Yoshinaga Y."/>
            <person name="Zwiers L.-H."/>
            <person name="Turgeon B."/>
            <person name="Goodwin S."/>
            <person name="Spatafora J."/>
            <person name="Crous P."/>
            <person name="Grigoriev I."/>
        </authorList>
    </citation>
    <scope>NUCLEOTIDE SEQUENCE</scope>
    <source>
        <strain evidence="8">CBS 269.34</strain>
    </source>
</reference>
<evidence type="ECO:0000313" key="9">
    <source>
        <dbReference type="Proteomes" id="UP000799750"/>
    </source>
</evidence>
<feature type="transmembrane region" description="Helical" evidence="6">
    <location>
        <begin position="95"/>
        <end position="113"/>
    </location>
</feature>
<feature type="transmembrane region" description="Helical" evidence="6">
    <location>
        <begin position="57"/>
        <end position="75"/>
    </location>
</feature>
<dbReference type="Proteomes" id="UP000799750">
    <property type="component" value="Unassembled WGS sequence"/>
</dbReference>
<dbReference type="OrthoDB" id="4161376at2759"/>
<feature type="transmembrane region" description="Helical" evidence="6">
    <location>
        <begin position="541"/>
        <end position="559"/>
    </location>
</feature>
<evidence type="ECO:0000313" key="8">
    <source>
        <dbReference type="EMBL" id="KAF2492417.1"/>
    </source>
</evidence>
<evidence type="ECO:0000256" key="4">
    <source>
        <dbReference type="ARBA" id="ARBA00022989"/>
    </source>
</evidence>
<evidence type="ECO:0000256" key="5">
    <source>
        <dbReference type="ARBA" id="ARBA00023136"/>
    </source>
</evidence>
<dbReference type="InterPro" id="IPR053791">
    <property type="entry name" value="MFS_Tri12-like"/>
</dbReference>
<dbReference type="Gene3D" id="1.20.1250.20">
    <property type="entry name" value="MFS general substrate transporter like domains"/>
    <property type="match status" value="1"/>
</dbReference>
<keyword evidence="2" id="KW-0813">Transport</keyword>
<keyword evidence="5 6" id="KW-0472">Membrane</keyword>
<feature type="transmembrane region" description="Helical" evidence="6">
    <location>
        <begin position="125"/>
        <end position="143"/>
    </location>
</feature>
<dbReference type="AlphaFoldDB" id="A0A6A6QNE1"/>
<dbReference type="InterPro" id="IPR010573">
    <property type="entry name" value="MFS_Str1/Tri12-like"/>
</dbReference>
<dbReference type="InterPro" id="IPR020846">
    <property type="entry name" value="MFS_dom"/>
</dbReference>
<feature type="transmembrane region" description="Helical" evidence="6">
    <location>
        <begin position="286"/>
        <end position="305"/>
    </location>
</feature>
<dbReference type="GO" id="GO:0022857">
    <property type="term" value="F:transmembrane transporter activity"/>
    <property type="evidence" value="ECO:0007669"/>
    <property type="project" value="InterPro"/>
</dbReference>
<feature type="transmembrane region" description="Helical" evidence="6">
    <location>
        <begin position="255"/>
        <end position="274"/>
    </location>
</feature>
<feature type="transmembrane region" description="Helical" evidence="6">
    <location>
        <begin position="155"/>
        <end position="174"/>
    </location>
</feature>
<feature type="transmembrane region" description="Helical" evidence="6">
    <location>
        <begin position="214"/>
        <end position="234"/>
    </location>
</feature>
<evidence type="ECO:0000256" key="2">
    <source>
        <dbReference type="ARBA" id="ARBA00022448"/>
    </source>
</evidence>
<protein>
    <submittedName>
        <fullName evidence="8">MFS general substrate transporter</fullName>
    </submittedName>
</protein>
<evidence type="ECO:0000256" key="3">
    <source>
        <dbReference type="ARBA" id="ARBA00022692"/>
    </source>
</evidence>
<dbReference type="GO" id="GO:0005886">
    <property type="term" value="C:plasma membrane"/>
    <property type="evidence" value="ECO:0007669"/>
    <property type="project" value="TreeGrafter"/>
</dbReference>
<evidence type="ECO:0000259" key="7">
    <source>
        <dbReference type="PROSITE" id="PS50850"/>
    </source>
</evidence>
<feature type="domain" description="Major facilitator superfamily (MFS) profile" evidence="7">
    <location>
        <begin position="60"/>
        <end position="565"/>
    </location>
</feature>
<feature type="transmembrane region" description="Helical" evidence="6">
    <location>
        <begin position="181"/>
        <end position="202"/>
    </location>
</feature>
<dbReference type="PROSITE" id="PS00216">
    <property type="entry name" value="SUGAR_TRANSPORT_1"/>
    <property type="match status" value="1"/>
</dbReference>
<keyword evidence="3 6" id="KW-0812">Transmembrane</keyword>
<feature type="transmembrane region" description="Helical" evidence="6">
    <location>
        <begin position="451"/>
        <end position="474"/>
    </location>
</feature>
<dbReference type="PROSITE" id="PS50850">
    <property type="entry name" value="MFS"/>
    <property type="match status" value="1"/>
</dbReference>
<dbReference type="SUPFAM" id="SSF103473">
    <property type="entry name" value="MFS general substrate transporter"/>
    <property type="match status" value="1"/>
</dbReference>
<feature type="transmembrane region" description="Helical" evidence="6">
    <location>
        <begin position="417"/>
        <end position="439"/>
    </location>
</feature>
<dbReference type="InterPro" id="IPR036259">
    <property type="entry name" value="MFS_trans_sf"/>
</dbReference>
<evidence type="ECO:0000256" key="1">
    <source>
        <dbReference type="ARBA" id="ARBA00004141"/>
    </source>
</evidence>
<dbReference type="EMBL" id="MU004194">
    <property type="protein sequence ID" value="KAF2492417.1"/>
    <property type="molecule type" value="Genomic_DNA"/>
</dbReference>
<feature type="transmembrane region" description="Helical" evidence="6">
    <location>
        <begin position="391"/>
        <end position="410"/>
    </location>
</feature>
<name>A0A6A6QNE1_9PEZI</name>